<keyword evidence="3" id="KW-0812">Transmembrane</keyword>
<dbReference type="InterPro" id="IPR003114">
    <property type="entry name" value="Phox_assoc"/>
</dbReference>
<dbReference type="CDD" id="cd06876">
    <property type="entry name" value="PX_MDM1p"/>
    <property type="match status" value="1"/>
</dbReference>
<proteinExistence type="inferred from homology"/>
<dbReference type="Proteomes" id="UP000031516">
    <property type="component" value="Unassembled WGS sequence"/>
</dbReference>
<evidence type="ECO:0000259" key="5">
    <source>
        <dbReference type="PROSITE" id="PS51207"/>
    </source>
</evidence>
<gene>
    <name evidence="6" type="ORF">KLDO_g1775</name>
</gene>
<reference evidence="6 7" key="1">
    <citation type="submission" date="2014-03" db="EMBL/GenBank/DDBJ databases">
        <title>The genome of Kluyveromyces dobzhanskii.</title>
        <authorList>
            <person name="Nystedt B."/>
            <person name="Astrom S."/>
        </authorList>
    </citation>
    <scope>NUCLEOTIDE SEQUENCE [LARGE SCALE GENOMIC DNA]</scope>
    <source>
        <strain evidence="6 7">CBS 2104</strain>
    </source>
</reference>
<keyword evidence="3" id="KW-1133">Transmembrane helix</keyword>
<dbReference type="SMART" id="SM00313">
    <property type="entry name" value="PXA"/>
    <property type="match status" value="1"/>
</dbReference>
<evidence type="ECO:0000256" key="2">
    <source>
        <dbReference type="SAM" id="MobiDB-lite"/>
    </source>
</evidence>
<dbReference type="Pfam" id="PF02194">
    <property type="entry name" value="PXA"/>
    <property type="match status" value="1"/>
</dbReference>
<organism evidence="6 7">
    <name type="scientific">Kluyveromyces dobzhanskii CBS 2104</name>
    <dbReference type="NCBI Taxonomy" id="1427455"/>
    <lineage>
        <taxon>Eukaryota</taxon>
        <taxon>Fungi</taxon>
        <taxon>Dikarya</taxon>
        <taxon>Ascomycota</taxon>
        <taxon>Saccharomycotina</taxon>
        <taxon>Saccharomycetes</taxon>
        <taxon>Saccharomycetales</taxon>
        <taxon>Saccharomycetaceae</taxon>
        <taxon>Kluyveromyces</taxon>
    </lineage>
</organism>
<evidence type="ECO:0000313" key="7">
    <source>
        <dbReference type="Proteomes" id="UP000031516"/>
    </source>
</evidence>
<dbReference type="SUPFAM" id="SSF64268">
    <property type="entry name" value="PX domain"/>
    <property type="match status" value="1"/>
</dbReference>
<name>A0A0A8L343_9SACH</name>
<keyword evidence="3" id="KW-0472">Membrane</keyword>
<feature type="domain" description="PX" evidence="4">
    <location>
        <begin position="774"/>
        <end position="899"/>
    </location>
</feature>
<evidence type="ECO:0000259" key="4">
    <source>
        <dbReference type="PROSITE" id="PS50195"/>
    </source>
</evidence>
<dbReference type="PROSITE" id="PS50195">
    <property type="entry name" value="PX"/>
    <property type="match status" value="1"/>
</dbReference>
<dbReference type="InterPro" id="IPR036871">
    <property type="entry name" value="PX_dom_sf"/>
</dbReference>
<dbReference type="InterPro" id="IPR001683">
    <property type="entry name" value="PX_dom"/>
</dbReference>
<keyword evidence="7" id="KW-1185">Reference proteome</keyword>
<feature type="transmembrane region" description="Helical" evidence="3">
    <location>
        <begin position="7"/>
        <end position="40"/>
    </location>
</feature>
<evidence type="ECO:0000256" key="1">
    <source>
        <dbReference type="ARBA" id="ARBA00010883"/>
    </source>
</evidence>
<dbReference type="PANTHER" id="PTHR22775:SF3">
    <property type="entry name" value="SORTING NEXIN-13"/>
    <property type="match status" value="1"/>
</dbReference>
<dbReference type="OrthoDB" id="120967at2759"/>
<dbReference type="PANTHER" id="PTHR22775">
    <property type="entry name" value="SORTING NEXIN"/>
    <property type="match status" value="1"/>
</dbReference>
<sequence>MTGAEWLALVVIPITIAWSKCLIVLLFVILSVALWIYVALNEQPRVLPVKPILRFTGDHIAPTGSSKDAVVDMGPLFPENELMSKEMDVLVENVLNNYVLSWFRSISESNRFPNAVKYVLRDSVLRLSAILSEIDLCQLMIMRILPLLTKHYTTFYISQETITSDIVIDRPKRNVDLAVAVEFNKQYRIHKDLSLTLSQESLSEDVQNYARKRATELISAVVDPAELDSPFVKTLLREIVACSVFQPIITKVATPDFWNTKLIDICSQVLKERSQVTELRAVLSKTIEGENGEASNDEAITKVASVDILAVHGTDTDYEGFLKQLSSLTEVSQVNSVKVKLWIEALKVHSVSDSDNVSVKSNNRKRTSFKKRVELALNLIYSKLAYLSPNDPQSSQAQDSIDQQLKSFQKFVDSFTVQDVLTNNFSLKFLSSFLETHSDKSGIIDLQLWTFIERIRNPLEDLSNDEIQIDTSRDGNKTLRELADQFFNAGATLSRVKELDSKSVATLVQYLKEERESASVGESQLDRSVEARKCMLLLQKAAFKSIAEKWYFIFKDSEQFYQMLSDSDFIKAHNIATQASNSSIDNMPSDTVRLITHGDLGKALDDILNIDATNVTNPAPVLKTPKKSYSNLFGEHSKTLFDDELFGDTSVKEDEETNELNSVSFDPYSVANSSLESLNGSNKLDNGTSNDTNVLNYTNLKEEIGNLAISVDTLKKQLELLHHLILKAELTNNQTRLVLLKKSERTLTRELEYKELLKQQYMVHENANILYGKAKVSIKSYLTDVSAEDGKETVYYLINVQHIFNKQLVTWDIPRRFSEFYRLNSYLKKKYPTAVHHLQTSNGFPERIKMSLKYHVSKTLLYEERRKRLEHYLQELLKIREVCQDDHFRKYLTDVSNTFKVKNDVVGDDIEDMRRSMILLKTDNNGGEVTNVSAGKLADPKSFSDELDFFEDERNFYSSPNGANNTGTLVKPICELFISFFALNQSNTGWLRGRAIIVILQRLLGSTIEKYIKDVIGRVRSPEKVALLVAKLNTLLKKDDDSTETGDVPQSQARTEGEITRTMTESQAILERFMVDTCGKVVGTI</sequence>
<dbReference type="PROSITE" id="PS51207">
    <property type="entry name" value="PXA"/>
    <property type="match status" value="1"/>
</dbReference>
<dbReference type="InterPro" id="IPR013937">
    <property type="entry name" value="Sorting_nexin_C"/>
</dbReference>
<comment type="caution">
    <text evidence="6">The sequence shown here is derived from an EMBL/GenBank/DDBJ whole genome shotgun (WGS) entry which is preliminary data.</text>
</comment>
<feature type="region of interest" description="Disordered" evidence="2">
    <location>
        <begin position="1039"/>
        <end position="1058"/>
    </location>
</feature>
<dbReference type="AlphaFoldDB" id="A0A0A8L343"/>
<dbReference type="Pfam" id="PF08628">
    <property type="entry name" value="Nexin_C"/>
    <property type="match status" value="1"/>
</dbReference>
<dbReference type="SMART" id="SM00312">
    <property type="entry name" value="PX"/>
    <property type="match status" value="1"/>
</dbReference>
<dbReference type="GO" id="GO:0035091">
    <property type="term" value="F:phosphatidylinositol binding"/>
    <property type="evidence" value="ECO:0007669"/>
    <property type="project" value="InterPro"/>
</dbReference>
<accession>A0A0A8L343</accession>
<dbReference type="Pfam" id="PF00787">
    <property type="entry name" value="PX"/>
    <property type="match status" value="1"/>
</dbReference>
<comment type="similarity">
    <text evidence="1">Belongs to the sorting nexin family.</text>
</comment>
<dbReference type="Gene3D" id="3.30.1520.10">
    <property type="entry name" value="Phox-like domain"/>
    <property type="match status" value="1"/>
</dbReference>
<feature type="domain" description="PXA" evidence="5">
    <location>
        <begin position="80"/>
        <end position="270"/>
    </location>
</feature>
<evidence type="ECO:0000313" key="6">
    <source>
        <dbReference type="EMBL" id="CDO93478.1"/>
    </source>
</evidence>
<evidence type="ECO:0000256" key="3">
    <source>
        <dbReference type="SAM" id="Phobius"/>
    </source>
</evidence>
<dbReference type="EMBL" id="CCBQ010000025">
    <property type="protein sequence ID" value="CDO93478.1"/>
    <property type="molecule type" value="Genomic_DNA"/>
</dbReference>
<protein>
    <submittedName>
        <fullName evidence="6">WGS project CCBQ000000000 data, contig 00098</fullName>
    </submittedName>
</protein>